<dbReference type="PANTHER" id="PTHR19139:SF270">
    <property type="entry name" value="ENTOMOGLYCEROPORIN 1-RELATED"/>
    <property type="match status" value="1"/>
</dbReference>
<dbReference type="InterPro" id="IPR000425">
    <property type="entry name" value="MIP"/>
</dbReference>
<organism evidence="9 10">
    <name type="scientific">Tribolium castaneum</name>
    <name type="common">Red flour beetle</name>
    <dbReference type="NCBI Taxonomy" id="7070"/>
    <lineage>
        <taxon>Eukaryota</taxon>
        <taxon>Metazoa</taxon>
        <taxon>Ecdysozoa</taxon>
        <taxon>Arthropoda</taxon>
        <taxon>Hexapoda</taxon>
        <taxon>Insecta</taxon>
        <taxon>Pterygota</taxon>
        <taxon>Neoptera</taxon>
        <taxon>Endopterygota</taxon>
        <taxon>Coleoptera</taxon>
        <taxon>Polyphaga</taxon>
        <taxon>Cucujiformia</taxon>
        <taxon>Tenebrionidae</taxon>
        <taxon>Tenebrionidae incertae sedis</taxon>
        <taxon>Tribolium</taxon>
    </lineage>
</organism>
<evidence type="ECO:0000313" key="9">
    <source>
        <dbReference type="EMBL" id="EFA04046.1"/>
    </source>
</evidence>
<dbReference type="STRING" id="7070.D6WL09"/>
<feature type="transmembrane region" description="Helical" evidence="8">
    <location>
        <begin position="127"/>
        <end position="151"/>
    </location>
</feature>
<dbReference type="eggNOG" id="KOG0223">
    <property type="taxonomic scope" value="Eukaryota"/>
</dbReference>
<dbReference type="EMBL" id="KQ971343">
    <property type="protein sequence ID" value="EFA04046.1"/>
    <property type="molecule type" value="Genomic_DNA"/>
</dbReference>
<keyword evidence="5 8" id="KW-1133">Transmembrane helix</keyword>
<keyword evidence="4 7" id="KW-0812">Transmembrane</keyword>
<evidence type="ECO:0000256" key="3">
    <source>
        <dbReference type="ARBA" id="ARBA00022448"/>
    </source>
</evidence>
<dbReference type="AlphaFoldDB" id="D6WL09"/>
<dbReference type="PROSITE" id="PS00221">
    <property type="entry name" value="MIP"/>
    <property type="match status" value="1"/>
</dbReference>
<dbReference type="Pfam" id="PF00230">
    <property type="entry name" value="MIP"/>
    <property type="match status" value="1"/>
</dbReference>
<feature type="transmembrane region" description="Helical" evidence="8">
    <location>
        <begin position="86"/>
        <end position="106"/>
    </location>
</feature>
<feature type="transmembrane region" description="Helical" evidence="8">
    <location>
        <begin position="51"/>
        <end position="74"/>
    </location>
</feature>
<keyword evidence="6 8" id="KW-0472">Membrane</keyword>
<dbReference type="OMA" id="WDPVNKE"/>
<dbReference type="GO" id="GO:0005886">
    <property type="term" value="C:plasma membrane"/>
    <property type="evidence" value="ECO:0000318"/>
    <property type="project" value="GO_Central"/>
</dbReference>
<feature type="transmembrane region" description="Helical" evidence="8">
    <location>
        <begin position="205"/>
        <end position="226"/>
    </location>
</feature>
<evidence type="ECO:0000256" key="5">
    <source>
        <dbReference type="ARBA" id="ARBA00022989"/>
    </source>
</evidence>
<evidence type="ECO:0000313" key="10">
    <source>
        <dbReference type="Proteomes" id="UP000007266"/>
    </source>
</evidence>
<evidence type="ECO:0000256" key="1">
    <source>
        <dbReference type="ARBA" id="ARBA00004141"/>
    </source>
</evidence>
<dbReference type="PANTHER" id="PTHR19139">
    <property type="entry name" value="AQUAPORIN TRANSPORTER"/>
    <property type="match status" value="1"/>
</dbReference>
<dbReference type="HOGENOM" id="CLU_020019_3_3_1"/>
<dbReference type="Gene3D" id="1.20.1080.10">
    <property type="entry name" value="Glycerol uptake facilitator protein"/>
    <property type="match status" value="1"/>
</dbReference>
<keyword evidence="3 7" id="KW-0813">Transport</keyword>
<dbReference type="GO" id="GO:0015267">
    <property type="term" value="F:channel activity"/>
    <property type="evidence" value="ECO:0007669"/>
    <property type="project" value="InterPro"/>
</dbReference>
<comment type="similarity">
    <text evidence="2 7">Belongs to the MIP/aquaporin (TC 1.A.8) family.</text>
</comment>
<dbReference type="InterPro" id="IPR023271">
    <property type="entry name" value="Aquaporin-like"/>
</dbReference>
<name>D6WL09_TRICA</name>
<dbReference type="InterPro" id="IPR022357">
    <property type="entry name" value="MIP_CS"/>
</dbReference>
<evidence type="ECO:0000256" key="6">
    <source>
        <dbReference type="ARBA" id="ARBA00023136"/>
    </source>
</evidence>
<reference evidence="9 10" key="2">
    <citation type="journal article" date="2010" name="Nucleic Acids Res.">
        <title>BeetleBase in 2010: revisions to provide comprehensive genomic information for Tribolium castaneum.</title>
        <authorList>
            <person name="Kim H.S."/>
            <person name="Murphy T."/>
            <person name="Xia J."/>
            <person name="Caragea D."/>
            <person name="Park Y."/>
            <person name="Beeman R.W."/>
            <person name="Lorenzen M.D."/>
            <person name="Butcher S."/>
            <person name="Manak J.R."/>
            <person name="Brown S.J."/>
        </authorList>
    </citation>
    <scope>GENOME REANNOTATION</scope>
    <source>
        <strain evidence="9 10">Georgia GA2</strain>
    </source>
</reference>
<dbReference type="PhylomeDB" id="D6WL09"/>
<keyword evidence="10" id="KW-1185">Reference proteome</keyword>
<comment type="subcellular location">
    <subcellularLocation>
        <location evidence="1">Membrane</location>
        <topology evidence="1">Multi-pass membrane protein</topology>
    </subcellularLocation>
</comment>
<dbReference type="FunFam" id="1.20.1080.10:FF:000020">
    <property type="entry name" value="Entomoglyceroporin 4, isoform A"/>
    <property type="match status" value="1"/>
</dbReference>
<feature type="transmembrane region" description="Helical" evidence="8">
    <location>
        <begin position="246"/>
        <end position="266"/>
    </location>
</feature>
<evidence type="ECO:0000256" key="8">
    <source>
        <dbReference type="SAM" id="Phobius"/>
    </source>
</evidence>
<dbReference type="SUPFAM" id="SSF81338">
    <property type="entry name" value="Aquaporin-like"/>
    <property type="match status" value="1"/>
</dbReference>
<reference evidence="9 10" key="1">
    <citation type="journal article" date="2008" name="Nature">
        <title>The genome of the model beetle and pest Tribolium castaneum.</title>
        <authorList>
            <consortium name="Tribolium Genome Sequencing Consortium"/>
            <person name="Richards S."/>
            <person name="Gibbs R.A."/>
            <person name="Weinstock G.M."/>
            <person name="Brown S.J."/>
            <person name="Denell R."/>
            <person name="Beeman R.W."/>
            <person name="Gibbs R."/>
            <person name="Beeman R.W."/>
            <person name="Brown S.J."/>
            <person name="Bucher G."/>
            <person name="Friedrich M."/>
            <person name="Grimmelikhuijzen C.J."/>
            <person name="Klingler M."/>
            <person name="Lorenzen M."/>
            <person name="Richards S."/>
            <person name="Roth S."/>
            <person name="Schroder R."/>
            <person name="Tautz D."/>
            <person name="Zdobnov E.M."/>
            <person name="Muzny D."/>
            <person name="Gibbs R.A."/>
            <person name="Weinstock G.M."/>
            <person name="Attaway T."/>
            <person name="Bell S."/>
            <person name="Buhay C.J."/>
            <person name="Chandrabose M.N."/>
            <person name="Chavez D."/>
            <person name="Clerk-Blankenburg K.P."/>
            <person name="Cree A."/>
            <person name="Dao M."/>
            <person name="Davis C."/>
            <person name="Chacko J."/>
            <person name="Dinh H."/>
            <person name="Dugan-Rocha S."/>
            <person name="Fowler G."/>
            <person name="Garner T.T."/>
            <person name="Garnes J."/>
            <person name="Gnirke A."/>
            <person name="Hawes A."/>
            <person name="Hernandez J."/>
            <person name="Hines S."/>
            <person name="Holder M."/>
            <person name="Hume J."/>
            <person name="Jhangiani S.N."/>
            <person name="Joshi V."/>
            <person name="Khan Z.M."/>
            <person name="Jackson L."/>
            <person name="Kovar C."/>
            <person name="Kowis A."/>
            <person name="Lee S."/>
            <person name="Lewis L.R."/>
            <person name="Margolis J."/>
            <person name="Morgan M."/>
            <person name="Nazareth L.V."/>
            <person name="Nguyen N."/>
            <person name="Okwuonu G."/>
            <person name="Parker D."/>
            <person name="Richards S."/>
            <person name="Ruiz S.J."/>
            <person name="Santibanez J."/>
            <person name="Savard J."/>
            <person name="Scherer S.E."/>
            <person name="Schneider B."/>
            <person name="Sodergren E."/>
            <person name="Tautz D."/>
            <person name="Vattahil S."/>
            <person name="Villasana D."/>
            <person name="White C.S."/>
            <person name="Wright R."/>
            <person name="Park Y."/>
            <person name="Beeman R.W."/>
            <person name="Lord J."/>
            <person name="Oppert B."/>
            <person name="Lorenzen M."/>
            <person name="Brown S."/>
            <person name="Wang L."/>
            <person name="Savard J."/>
            <person name="Tautz D."/>
            <person name="Richards S."/>
            <person name="Weinstock G."/>
            <person name="Gibbs R.A."/>
            <person name="Liu Y."/>
            <person name="Worley K."/>
            <person name="Weinstock G."/>
            <person name="Elsik C.G."/>
            <person name="Reese J.T."/>
            <person name="Elhaik E."/>
            <person name="Landan G."/>
            <person name="Graur D."/>
            <person name="Arensburger P."/>
            <person name="Atkinson P."/>
            <person name="Beeman R.W."/>
            <person name="Beidler J."/>
            <person name="Brown S.J."/>
            <person name="Demuth J.P."/>
            <person name="Drury D.W."/>
            <person name="Du Y.Z."/>
            <person name="Fujiwara H."/>
            <person name="Lorenzen M."/>
            <person name="Maselli V."/>
            <person name="Osanai M."/>
            <person name="Park Y."/>
            <person name="Robertson H.M."/>
            <person name="Tu Z."/>
            <person name="Wang J.J."/>
            <person name="Wang S."/>
            <person name="Richards S."/>
            <person name="Song H."/>
            <person name="Zhang L."/>
            <person name="Sodergren E."/>
            <person name="Werner D."/>
            <person name="Stanke M."/>
            <person name="Morgenstern B."/>
            <person name="Solovyev V."/>
            <person name="Kosarev P."/>
            <person name="Brown G."/>
            <person name="Chen H.C."/>
            <person name="Ermolaeva O."/>
            <person name="Hlavina W."/>
            <person name="Kapustin Y."/>
            <person name="Kiryutin B."/>
            <person name="Kitts P."/>
            <person name="Maglott D."/>
            <person name="Pruitt K."/>
            <person name="Sapojnikov V."/>
            <person name="Souvorov A."/>
            <person name="Mackey A.J."/>
            <person name="Waterhouse R.M."/>
            <person name="Wyder S."/>
            <person name="Zdobnov E.M."/>
            <person name="Zdobnov E.M."/>
            <person name="Wyder S."/>
            <person name="Kriventseva E.V."/>
            <person name="Kadowaki T."/>
            <person name="Bork P."/>
            <person name="Aranda M."/>
            <person name="Bao R."/>
            <person name="Beermann A."/>
            <person name="Berns N."/>
            <person name="Bolognesi R."/>
            <person name="Bonneton F."/>
            <person name="Bopp D."/>
            <person name="Brown S.J."/>
            <person name="Bucher G."/>
            <person name="Butts T."/>
            <person name="Chaumot A."/>
            <person name="Denell R.E."/>
            <person name="Ferrier D.E."/>
            <person name="Friedrich M."/>
            <person name="Gordon C.M."/>
            <person name="Jindra M."/>
            <person name="Klingler M."/>
            <person name="Lan Q."/>
            <person name="Lattorff H.M."/>
            <person name="Laudet V."/>
            <person name="von Levetsow C."/>
            <person name="Liu Z."/>
            <person name="Lutz R."/>
            <person name="Lynch J.A."/>
            <person name="da Fonseca R.N."/>
            <person name="Posnien N."/>
            <person name="Reuter R."/>
            <person name="Roth S."/>
            <person name="Savard J."/>
            <person name="Schinko J.B."/>
            <person name="Schmitt C."/>
            <person name="Schoppmeier M."/>
            <person name="Schroder R."/>
            <person name="Shippy T.D."/>
            <person name="Simonnet F."/>
            <person name="Marques-Souza H."/>
            <person name="Tautz D."/>
            <person name="Tomoyasu Y."/>
            <person name="Trauner J."/>
            <person name="Van der Zee M."/>
            <person name="Vervoort M."/>
            <person name="Wittkopp N."/>
            <person name="Wimmer E.A."/>
            <person name="Yang X."/>
            <person name="Jones A.K."/>
            <person name="Sattelle D.B."/>
            <person name="Ebert P.R."/>
            <person name="Nelson D."/>
            <person name="Scott J.G."/>
            <person name="Beeman R.W."/>
            <person name="Muthukrishnan S."/>
            <person name="Kramer K.J."/>
            <person name="Arakane Y."/>
            <person name="Beeman R.W."/>
            <person name="Zhu Q."/>
            <person name="Hogenkamp D."/>
            <person name="Dixit R."/>
            <person name="Oppert B."/>
            <person name="Jiang H."/>
            <person name="Zou Z."/>
            <person name="Marshall J."/>
            <person name="Elpidina E."/>
            <person name="Vinokurov K."/>
            <person name="Oppert C."/>
            <person name="Zou Z."/>
            <person name="Evans J."/>
            <person name="Lu Z."/>
            <person name="Zhao P."/>
            <person name="Sumathipala N."/>
            <person name="Altincicek B."/>
            <person name="Vilcinskas A."/>
            <person name="Williams M."/>
            <person name="Hultmark D."/>
            <person name="Hetru C."/>
            <person name="Jiang H."/>
            <person name="Grimmelikhuijzen C.J."/>
            <person name="Hauser F."/>
            <person name="Cazzamali G."/>
            <person name="Williamson M."/>
            <person name="Park Y."/>
            <person name="Li B."/>
            <person name="Tanaka Y."/>
            <person name="Predel R."/>
            <person name="Neupert S."/>
            <person name="Schachtner J."/>
            <person name="Verleyen P."/>
            <person name="Raible F."/>
            <person name="Bork P."/>
            <person name="Friedrich M."/>
            <person name="Walden K.K."/>
            <person name="Robertson H.M."/>
            <person name="Angeli S."/>
            <person name="Foret S."/>
            <person name="Bucher G."/>
            <person name="Schuetz S."/>
            <person name="Maleszka R."/>
            <person name="Wimmer E.A."/>
            <person name="Beeman R.W."/>
            <person name="Lorenzen M."/>
            <person name="Tomoyasu Y."/>
            <person name="Miller S.C."/>
            <person name="Grossmann D."/>
            <person name="Bucher G."/>
        </authorList>
    </citation>
    <scope>NUCLEOTIDE SEQUENCE [LARGE SCALE GENOMIC DNA]</scope>
    <source>
        <strain evidence="9 10">Georgia GA2</strain>
    </source>
</reference>
<evidence type="ECO:0000256" key="2">
    <source>
        <dbReference type="ARBA" id="ARBA00006175"/>
    </source>
</evidence>
<evidence type="ECO:0000256" key="7">
    <source>
        <dbReference type="RuleBase" id="RU000477"/>
    </source>
</evidence>
<protein>
    <submittedName>
        <fullName evidence="9">Aquaporin-like Protein</fullName>
    </submittedName>
</protein>
<accession>D6WL09</accession>
<proteinExistence type="inferred from homology"/>
<dbReference type="Proteomes" id="UP000007266">
    <property type="component" value="Linkage group 5"/>
</dbReference>
<gene>
    <name evidence="9" type="primary">GLEAN_14278</name>
    <name evidence="9" type="ORF">TcasGA2_TC014278</name>
</gene>
<feature type="transmembrane region" description="Helical" evidence="8">
    <location>
        <begin position="171"/>
        <end position="193"/>
    </location>
</feature>
<sequence>MGEEANVRKNNIANGVKISVVDMARTVPDGSPKKYQISDPVKAKGAIPQPYLTMFASELLGTALLMFLGCMGCIKNYDEPTPTHHYGGLTFGLTVMLVIQILGHISGAHLNPAVTLATVFFGMVKPLMAVVYIIAQFVGATLGYGLLKVLVSDKYANEGFCMTTIDPHLTVVQGLGVEIVITTVLILICCAVWDKRNETKADSVPLRFGFAIAAISMAAGPLTGASMNTARSFAPLVFGGSWTDQWVFWVGPNVAALIGCALYKFLFSDPDDGSKRESIFLDDVPPQSADKV</sequence>
<dbReference type="PRINTS" id="PR00783">
    <property type="entry name" value="MINTRINSICP"/>
</dbReference>
<dbReference type="InterPro" id="IPR034294">
    <property type="entry name" value="Aquaporin_transptr"/>
</dbReference>
<evidence type="ECO:0000256" key="4">
    <source>
        <dbReference type="ARBA" id="ARBA00022692"/>
    </source>
</evidence>
<dbReference type="InParanoid" id="D6WL09"/>